<dbReference type="Proteomes" id="UP001237105">
    <property type="component" value="Unassembled WGS sequence"/>
</dbReference>
<feature type="region of interest" description="Disordered" evidence="1">
    <location>
        <begin position="44"/>
        <end position="80"/>
    </location>
</feature>
<reference evidence="2 3" key="1">
    <citation type="submission" date="2023-05" db="EMBL/GenBank/DDBJ databases">
        <title>Draft genome sequence of Streptomyces sp. B-S-A12 isolated from a cave soil in Thailand.</title>
        <authorList>
            <person name="Chamroensaksri N."/>
            <person name="Muangham S."/>
        </authorList>
    </citation>
    <scope>NUCLEOTIDE SEQUENCE [LARGE SCALE GENOMIC DNA]</scope>
    <source>
        <strain evidence="2 3">B-S-A12</strain>
    </source>
</reference>
<feature type="region of interest" description="Disordered" evidence="1">
    <location>
        <begin position="1"/>
        <end position="24"/>
    </location>
</feature>
<feature type="region of interest" description="Disordered" evidence="1">
    <location>
        <begin position="98"/>
        <end position="130"/>
    </location>
</feature>
<dbReference type="InterPro" id="IPR032722">
    <property type="entry name" value="Deaminase_XOO_2897"/>
</dbReference>
<feature type="compositionally biased region" description="Basic and acidic residues" evidence="1">
    <location>
        <begin position="50"/>
        <end position="63"/>
    </location>
</feature>
<comment type="caution">
    <text evidence="2">The sequence shown here is derived from an EMBL/GenBank/DDBJ whole genome shotgun (WGS) entry which is preliminary data.</text>
</comment>
<feature type="compositionally biased region" description="Pro residues" evidence="1">
    <location>
        <begin position="107"/>
        <end position="118"/>
    </location>
</feature>
<keyword evidence="3" id="KW-1185">Reference proteome</keyword>
<protein>
    <submittedName>
        <fullName evidence="2">SUKH-4 family immunity protein</fullName>
    </submittedName>
</protein>
<evidence type="ECO:0000313" key="3">
    <source>
        <dbReference type="Proteomes" id="UP001237105"/>
    </source>
</evidence>
<dbReference type="RefSeq" id="WP_282536623.1">
    <property type="nucleotide sequence ID" value="NZ_JASCIS010000019.1"/>
</dbReference>
<dbReference type="Pfam" id="PF14435">
    <property type="entry name" value="SUKH-4"/>
    <property type="match status" value="1"/>
</dbReference>
<sequence length="451" mass="48579">MPPPPETTQEQARAAADGWLNGDAATERRREVRMHEFSLGWVVWAAPPPGERDPETGERRPPAEVDAATAVVDRRTGELSTWPALPVEDVARLYEEKHAPEQEQPEPDAPPAPQAAPPPRERPVTGPGNTAVFTYVDPATGEETSLLRTSGPGLAPAETRCYAELLRLNIPPQNVTAVHTDLNPGLLPGGYTGELLLSGALPSAEFSSTHEYGLFAQERNDGAARLVEHVESLYAITGHEPPPRPHRTRLPAYVRPAAPVADEALGRHLDKLFDETGGVRRFRPEELAGLDLPGPTRGTLLVAGLPADVPFFFGAPKETDPVQDAASHLRDHGAQLPEPVLATLAGHVRVGTDGWAEITVQCAGAEEWKGLVWAASPKSGSGRLVNTSLNAFVRSLALLVATRNGMVGMDPHQAGTAVEEFQTRLAAIDARALDPDNWWATVVDQMWHGLF</sequence>
<dbReference type="EMBL" id="JASCIS010000019">
    <property type="protein sequence ID" value="MDI3420747.1"/>
    <property type="molecule type" value="Genomic_DNA"/>
</dbReference>
<proteinExistence type="predicted"/>
<dbReference type="InterPro" id="IPR025851">
    <property type="entry name" value="SUKH-4"/>
</dbReference>
<name>A0ABT6T1G7_9ACTN</name>
<evidence type="ECO:0000313" key="2">
    <source>
        <dbReference type="EMBL" id="MDI3420747.1"/>
    </source>
</evidence>
<gene>
    <name evidence="2" type="ORF">QIT00_19680</name>
</gene>
<accession>A0ABT6T1G7</accession>
<organism evidence="2 3">
    <name type="scientific">Streptomyces luteolus</name>
    <dbReference type="NCBI Taxonomy" id="3043615"/>
    <lineage>
        <taxon>Bacteria</taxon>
        <taxon>Bacillati</taxon>
        <taxon>Actinomycetota</taxon>
        <taxon>Actinomycetes</taxon>
        <taxon>Kitasatosporales</taxon>
        <taxon>Streptomycetaceae</taxon>
        <taxon>Streptomyces</taxon>
    </lineage>
</organism>
<evidence type="ECO:0000256" key="1">
    <source>
        <dbReference type="SAM" id="MobiDB-lite"/>
    </source>
</evidence>
<dbReference type="Pfam" id="PF14440">
    <property type="entry name" value="XOO_2897-deam"/>
    <property type="match status" value="1"/>
</dbReference>